<keyword evidence="13" id="KW-1185">Reference proteome</keyword>
<evidence type="ECO:0000313" key="13">
    <source>
        <dbReference type="Proteomes" id="UP001195483"/>
    </source>
</evidence>
<feature type="compositionally biased region" description="Low complexity" evidence="7">
    <location>
        <begin position="253"/>
        <end position="264"/>
    </location>
</feature>
<feature type="transmembrane region" description="Helical" evidence="8">
    <location>
        <begin position="430"/>
        <end position="447"/>
    </location>
</feature>
<dbReference type="Pfam" id="PF23323">
    <property type="entry name" value="Spectrin_6"/>
    <property type="match status" value="1"/>
</dbReference>
<dbReference type="SUPFAM" id="SSF46966">
    <property type="entry name" value="Spectrin repeat"/>
    <property type="match status" value="3"/>
</dbReference>
<keyword evidence="8" id="KW-1133">Transmembrane helix</keyword>
<evidence type="ECO:0000256" key="4">
    <source>
        <dbReference type="ARBA" id="ARBA00022553"/>
    </source>
</evidence>
<feature type="region of interest" description="Disordered" evidence="7">
    <location>
        <begin position="10"/>
        <end position="142"/>
    </location>
</feature>
<feature type="compositionally biased region" description="Basic and acidic residues" evidence="7">
    <location>
        <begin position="2036"/>
        <end position="2050"/>
    </location>
</feature>
<feature type="compositionally biased region" description="Low complexity" evidence="7">
    <location>
        <begin position="1376"/>
        <end position="1387"/>
    </location>
</feature>
<dbReference type="FunFam" id="1.20.900.10:FF:000001">
    <property type="entry name" value="Guanine nucleotide exchange factor DBS"/>
    <property type="match status" value="1"/>
</dbReference>
<dbReference type="InterPro" id="IPR001331">
    <property type="entry name" value="GDS_CDC24_CS"/>
</dbReference>
<dbReference type="InterPro" id="IPR055251">
    <property type="entry name" value="SOS1_NGEF_PH"/>
</dbReference>
<dbReference type="Proteomes" id="UP001195483">
    <property type="component" value="Unassembled WGS sequence"/>
</dbReference>
<dbReference type="PANTHER" id="PTHR22826:SF106">
    <property type="entry name" value="TRIO, ISOFORM A"/>
    <property type="match status" value="1"/>
</dbReference>
<dbReference type="InterPro" id="IPR035899">
    <property type="entry name" value="DBL_dom_sf"/>
</dbReference>
<feature type="compositionally biased region" description="Polar residues" evidence="7">
    <location>
        <begin position="1987"/>
        <end position="2003"/>
    </location>
</feature>
<feature type="compositionally biased region" description="Basic and acidic residues" evidence="7">
    <location>
        <begin position="980"/>
        <end position="1006"/>
    </location>
</feature>
<organism evidence="12 13">
    <name type="scientific">Potamilus streckersoni</name>
    <dbReference type="NCBI Taxonomy" id="2493646"/>
    <lineage>
        <taxon>Eukaryota</taxon>
        <taxon>Metazoa</taxon>
        <taxon>Spiralia</taxon>
        <taxon>Lophotrochozoa</taxon>
        <taxon>Mollusca</taxon>
        <taxon>Bivalvia</taxon>
        <taxon>Autobranchia</taxon>
        <taxon>Heteroconchia</taxon>
        <taxon>Palaeoheterodonta</taxon>
        <taxon>Unionida</taxon>
        <taxon>Unionoidea</taxon>
        <taxon>Unionidae</taxon>
        <taxon>Ambleminae</taxon>
        <taxon>Lampsilini</taxon>
        <taxon>Potamilus</taxon>
    </lineage>
</organism>
<dbReference type="SMART" id="SM00150">
    <property type="entry name" value="SPEC"/>
    <property type="match status" value="2"/>
</dbReference>
<dbReference type="EMBL" id="JAEAOA010000405">
    <property type="protein sequence ID" value="KAK3594846.1"/>
    <property type="molecule type" value="Genomic_DNA"/>
</dbReference>
<dbReference type="Pfam" id="PF00621">
    <property type="entry name" value="RhoGEF"/>
    <property type="match status" value="2"/>
</dbReference>
<feature type="region of interest" description="Disordered" evidence="7">
    <location>
        <begin position="1345"/>
        <end position="1391"/>
    </location>
</feature>
<comment type="caution">
    <text evidence="12">The sequence shown here is derived from an EMBL/GenBank/DDBJ whole genome shotgun (WGS) entry which is preliminary data.</text>
</comment>
<feature type="transmembrane region" description="Helical" evidence="8">
    <location>
        <begin position="454"/>
        <end position="474"/>
    </location>
</feature>
<evidence type="ECO:0000313" key="12">
    <source>
        <dbReference type="EMBL" id="KAK3594846.1"/>
    </source>
</evidence>
<dbReference type="PROSITE" id="PS50002">
    <property type="entry name" value="SH3"/>
    <property type="match status" value="1"/>
</dbReference>
<dbReference type="PROSITE" id="PS00741">
    <property type="entry name" value="DH_1"/>
    <property type="match status" value="1"/>
</dbReference>
<keyword evidence="5" id="KW-0344">Guanine-nucleotide releasing factor</keyword>
<reference evidence="12" key="1">
    <citation type="journal article" date="2021" name="Genome Biol. Evol.">
        <title>A High-Quality Reference Genome for a Parasitic Bivalve with Doubly Uniparental Inheritance (Bivalvia: Unionida).</title>
        <authorList>
            <person name="Smith C.H."/>
        </authorList>
    </citation>
    <scope>NUCLEOTIDE SEQUENCE</scope>
    <source>
        <strain evidence="12">CHS0354</strain>
    </source>
</reference>
<evidence type="ECO:0000256" key="2">
    <source>
        <dbReference type="ARBA" id="ARBA00022443"/>
    </source>
</evidence>
<dbReference type="InterPro" id="IPR001849">
    <property type="entry name" value="PH_domain"/>
</dbReference>
<dbReference type="SMART" id="SM00325">
    <property type="entry name" value="RhoGEF"/>
    <property type="match status" value="2"/>
</dbReference>
<dbReference type="PANTHER" id="PTHR22826">
    <property type="entry name" value="RHO GUANINE EXCHANGE FACTOR-RELATED"/>
    <property type="match status" value="1"/>
</dbReference>
<feature type="region of interest" description="Disordered" evidence="7">
    <location>
        <begin position="1572"/>
        <end position="1598"/>
    </location>
</feature>
<evidence type="ECO:0000259" key="10">
    <source>
        <dbReference type="PROSITE" id="PS50003"/>
    </source>
</evidence>
<feature type="region of interest" description="Disordered" evidence="7">
    <location>
        <begin position="373"/>
        <end position="396"/>
    </location>
</feature>
<accession>A0AAE0SMR2</accession>
<evidence type="ECO:0000256" key="6">
    <source>
        <dbReference type="PROSITE-ProRule" id="PRU00192"/>
    </source>
</evidence>
<feature type="domain" description="SH3" evidence="9">
    <location>
        <begin position="1392"/>
        <end position="1462"/>
    </location>
</feature>
<dbReference type="PROSITE" id="PS50003">
    <property type="entry name" value="PH_DOMAIN"/>
    <property type="match status" value="2"/>
</dbReference>
<feature type="region of interest" description="Disordered" evidence="7">
    <location>
        <begin position="980"/>
        <end position="1018"/>
    </location>
</feature>
<comment type="subcellular location">
    <subcellularLocation>
        <location evidence="1">Cytoplasm</location>
    </subcellularLocation>
</comment>
<feature type="region of interest" description="Disordered" evidence="7">
    <location>
        <begin position="1468"/>
        <end position="1504"/>
    </location>
</feature>
<feature type="domain" description="PH" evidence="10">
    <location>
        <begin position="1211"/>
        <end position="1323"/>
    </location>
</feature>
<dbReference type="FunFam" id="1.20.900.10:FF:000008">
    <property type="entry name" value="rho guanine nucleotide exchange factor 25"/>
    <property type="match status" value="1"/>
</dbReference>
<dbReference type="CDD" id="cd00176">
    <property type="entry name" value="SPEC"/>
    <property type="match status" value="2"/>
</dbReference>
<dbReference type="GO" id="GO:0019898">
    <property type="term" value="C:extrinsic component of membrane"/>
    <property type="evidence" value="ECO:0007669"/>
    <property type="project" value="TreeGrafter"/>
</dbReference>
<reference evidence="12" key="2">
    <citation type="journal article" date="2021" name="Genome Biol. Evol.">
        <title>Developing a high-quality reference genome for a parasitic bivalve with doubly uniparental inheritance (Bivalvia: Unionida).</title>
        <authorList>
            <person name="Smith C.H."/>
        </authorList>
    </citation>
    <scope>NUCLEOTIDE SEQUENCE</scope>
    <source>
        <strain evidence="12">CHS0354</strain>
        <tissue evidence="12">Mantle</tissue>
    </source>
</reference>
<feature type="compositionally biased region" description="Low complexity" evidence="7">
    <location>
        <begin position="225"/>
        <end position="244"/>
    </location>
</feature>
<dbReference type="Pfam" id="PF22697">
    <property type="entry name" value="SOS1_NGEF_PH"/>
    <property type="match status" value="2"/>
</dbReference>
<dbReference type="InterPro" id="IPR036028">
    <property type="entry name" value="SH3-like_dom_sf"/>
</dbReference>
<dbReference type="InterPro" id="IPR058918">
    <property type="entry name" value="KALRN/TRIO-like_spectrin"/>
</dbReference>
<dbReference type="PROSITE" id="PS50010">
    <property type="entry name" value="DH_2"/>
    <property type="match status" value="2"/>
</dbReference>
<keyword evidence="2 6" id="KW-0728">SH3 domain</keyword>
<reference evidence="12" key="3">
    <citation type="submission" date="2023-05" db="EMBL/GenBank/DDBJ databases">
        <authorList>
            <person name="Smith C.H."/>
        </authorList>
    </citation>
    <scope>NUCLEOTIDE SEQUENCE</scope>
    <source>
        <strain evidence="12">CHS0354</strain>
        <tissue evidence="12">Mantle</tissue>
    </source>
</reference>
<evidence type="ECO:0000256" key="5">
    <source>
        <dbReference type="ARBA" id="ARBA00022658"/>
    </source>
</evidence>
<dbReference type="Pfam" id="PF00435">
    <property type="entry name" value="Spectrin"/>
    <property type="match status" value="2"/>
</dbReference>
<keyword evidence="4" id="KW-0597">Phosphoprotein</keyword>
<dbReference type="SUPFAM" id="SSF50729">
    <property type="entry name" value="PH domain-like"/>
    <property type="match status" value="2"/>
</dbReference>
<evidence type="ECO:0000256" key="7">
    <source>
        <dbReference type="SAM" id="MobiDB-lite"/>
    </source>
</evidence>
<feature type="compositionally biased region" description="Polar residues" evidence="7">
    <location>
        <begin position="2068"/>
        <end position="2099"/>
    </location>
</feature>
<dbReference type="SUPFAM" id="SSF50044">
    <property type="entry name" value="SH3-domain"/>
    <property type="match status" value="1"/>
</dbReference>
<feature type="region of interest" description="Disordered" evidence="7">
    <location>
        <begin position="1984"/>
        <end position="2179"/>
    </location>
</feature>
<sequence length="2179" mass="247802">MVLLCSCTSQTSKMKRRKKFSATDRKDSSSIEDDDQGLLSRSFSSDLDPEVDPFSDLSHRSSWHGSSRSSNQYGYQRLTPHRRSSSHGQLRHLPTVPEPTSKKMQKGKSLFRIKVLRKAHRSSSQPPHPISEGNKGSSERLSFSHDDHISALMINDESSHETEKQQPSVRPKIFSSLRPRASPEISPVSTSAASSVPVRPHKGPLRQERPRHAERISTKPKCLSHQDSSSSDNSSQSLSQGASSDSRRHVRSSKTMMSTSPSSSRLGQCSESWVVAGSESSGSTCDTPTSVFTSGLAAALETPTCASSLSHNLVLTHSETQFESRTSRESLSDPINQTRSLPHSISLGHPGLNNSNHSQAQLSLIPLRPSQMSQSQSLPHSVSLGRLGTNNSSQFPSRSLNRQLRLLTHSNSSPRILTLQDLQERSPNPAVIAILAILNFILWVALGSARAVRISAIIVLWVWLRLAYLADFFVRSFRRLFNLDPDKVNQNNDYTHIEGVLNQLNESRSQLEELWAARKMKLDLCLQLRLFERDAMEVSSQLELWAEELQHQELVTDGNKAEQMLVMHNESVLHMQNCTYEVLQRGQELAQLFENTGVHLMADSHYDAPTRIQELLEYLHEREVDLETLAESKRIRLEQCVQLRNFEIEARQVISWIRNGESMLTASFMCPNSLMEAEQLKKEQDQFMLAIEKTHYSVIQVTQKAEVMIQGLHFNADLVRAIVENVRLAWQQLRYHAEERHKLVMASMTWYKTAEQVWSVLESLDRDYKRDEDWCSTERANIADKPTYILQLINKHNEQKEAFLKACTLARRTAESFLKYVNRNLHTLGMQMKFRSPEGHVKATLDQLLQQENVVIEFWTVKKKKLEACHQYVLFEQSAKQVLEWIHDYGEAYLNSHKSFGSNLQETETLLRELYEFRGRSAKENKENVKLLLSLADGFIAKGNIHAGNIRAWCNAVDKRHKEFTDWMEKYRVRLEEKLGVKEEEPPSSNEKEEQRHSDSSIEEKVFQQTPKELTEEKRRSARRREFIMAELLQTERTYVKDLEICIQCYLNEMKDPDNLIPQGIQNKYKVIFGNMEEIYEFHKFLFLKELEKYETIPEDVGHCFVTWAEKFSIYVTYCKNKPDSNQMLVDHAGTFFEELQQKHKLAEPVASYLIKPVQRITKYQLLLKDLLSCCEGHTGEIKDGLEVMANVPKKANDAMHLSMLEGLEDSLEALGEVLLQDNFTVWDPKQLIKKGRERHIFLFDMCLIFAKESKDSNGKTKYMYKFKMMISEINITEHIEGDATKIALWTGRVPISEYKIVLKASSLEVKQQWVKKLRELIQERMMYMHEAFKDKQTPIFKPSAANRVSRELESDATSYDEVSMERRDSMTSVNSTATSGTSDSSSSGGGIKSDVTIVVEDFSATKTNELTVHRGQHVEVLDASPGQPNWCLIRTIPAEGGEIRESHQGLVPTATLKPIPKILGPGSRASLEFEESPDHSPSASMASLNISGSSPVTKRRSSSFRKWLTNPVRKLSSQKIEKNAATILEVQRGEKMERRVIRKLEVTKDGSEVRDEKVVAPEVVIMATPKPNLDVTNEEPTDEAPDIEIPPPMPVQDPSHMLVLGSQVSNQEDLTAKFDPQSDQTGSDSGGETGEESTQDKKEAERLKYLTKRRYVMQELIETERDYVKDLGTVVEGYMKHMNENPMPDDMNGKDKIVFGNIHQIYDWHKETFQSELEKCEEDAERVGLTFTRYERRLYMYVKYCENKPKSEFVVAEYIDTYFEEIRQKLGHKLHLPDLLIKPVQRIMKYQLLLKDILKYTEKAGLDATALRKACEVMCVVPKAANDMMQVGRLQGFDGKITAQGKLLLQDTLLVAEISSKLTQPKYKERRVFLFEQIIIFSEMIEKKKGSMSNANYIFKNSIKVNKMSMSERVEDSDPLKFLLTDLTPGSDIKFIIQAPAEDLKHTWTQEIQKILEMQGDFLRALQSPIAFMKELTKELSAPELGNTSKEGQLRKTQSQPQPGRGDNPMTAKNLLKCRTRESPKHSRCKSVPDPLKEVVHTSEPKDQQKMSCPSSPIETPKDFAHSTDNNLEGLNTARSSSNPSLSDIDVSTSNGSESAKPKKTIFEGFRNTLRKSKNENSSSAKGDASSFDNFADNESQGTKVGNTASGSVGKQLNTDNLDTSDQNVVSREKNTTS</sequence>
<dbReference type="GO" id="GO:0035556">
    <property type="term" value="P:intracellular signal transduction"/>
    <property type="evidence" value="ECO:0007669"/>
    <property type="project" value="InterPro"/>
</dbReference>
<keyword evidence="8" id="KW-0812">Transmembrane</keyword>
<dbReference type="GO" id="GO:0005085">
    <property type="term" value="F:guanyl-nucleotide exchange factor activity"/>
    <property type="evidence" value="ECO:0007669"/>
    <property type="project" value="UniProtKB-KW"/>
</dbReference>
<evidence type="ECO:0000259" key="11">
    <source>
        <dbReference type="PROSITE" id="PS50010"/>
    </source>
</evidence>
<keyword evidence="8" id="KW-0472">Membrane</keyword>
<dbReference type="Gene3D" id="2.30.29.30">
    <property type="entry name" value="Pleckstrin-homology domain (PH domain)/Phosphotyrosine-binding domain (PTB)"/>
    <property type="match status" value="2"/>
</dbReference>
<name>A0AAE0SMR2_9BIVA</name>
<proteinExistence type="predicted"/>
<dbReference type="Pfam" id="PF07653">
    <property type="entry name" value="SH3_2"/>
    <property type="match status" value="1"/>
</dbReference>
<dbReference type="Gene3D" id="2.30.30.40">
    <property type="entry name" value="SH3 Domains"/>
    <property type="match status" value="1"/>
</dbReference>
<feature type="compositionally biased region" description="Polar residues" evidence="7">
    <location>
        <begin position="2121"/>
        <end position="2171"/>
    </location>
</feature>
<dbReference type="InterPro" id="IPR002017">
    <property type="entry name" value="Spectrin_repeat"/>
</dbReference>
<feature type="domain" description="DH" evidence="11">
    <location>
        <begin position="1653"/>
        <end position="1829"/>
    </location>
</feature>
<evidence type="ECO:0000259" key="9">
    <source>
        <dbReference type="PROSITE" id="PS50002"/>
    </source>
</evidence>
<evidence type="ECO:0000256" key="8">
    <source>
        <dbReference type="SAM" id="Phobius"/>
    </source>
</evidence>
<evidence type="ECO:0000256" key="3">
    <source>
        <dbReference type="ARBA" id="ARBA00022490"/>
    </source>
</evidence>
<dbReference type="InterPro" id="IPR018159">
    <property type="entry name" value="Spectrin/alpha-actinin"/>
</dbReference>
<protein>
    <submittedName>
        <fullName evidence="12">Uncharacterized protein</fullName>
    </submittedName>
</protein>
<dbReference type="InterPro" id="IPR001452">
    <property type="entry name" value="SH3_domain"/>
</dbReference>
<dbReference type="SUPFAM" id="SSF48065">
    <property type="entry name" value="DBL homology domain (DH-domain)"/>
    <property type="match status" value="2"/>
</dbReference>
<dbReference type="FunFam" id="1.20.58.60:FF:000023">
    <property type="entry name" value="Kalirin RhoGEF kinase b"/>
    <property type="match status" value="1"/>
</dbReference>
<dbReference type="CDD" id="cd00160">
    <property type="entry name" value="RhoGEF"/>
    <property type="match status" value="2"/>
</dbReference>
<dbReference type="CDD" id="cd13241">
    <property type="entry name" value="PH2_Kalirin_Trio_p63RhoGEF"/>
    <property type="match status" value="1"/>
</dbReference>
<dbReference type="Gene3D" id="1.20.900.10">
    <property type="entry name" value="Dbl homology (DH) domain"/>
    <property type="match status" value="2"/>
</dbReference>
<dbReference type="InterPro" id="IPR011993">
    <property type="entry name" value="PH-like_dom_sf"/>
</dbReference>
<feature type="region of interest" description="Disordered" evidence="7">
    <location>
        <begin position="1618"/>
        <end position="1646"/>
    </location>
</feature>
<feature type="compositionally biased region" description="Basic and acidic residues" evidence="7">
    <location>
        <begin position="205"/>
        <end position="217"/>
    </location>
</feature>
<feature type="domain" description="DH" evidence="11">
    <location>
        <begin position="1024"/>
        <end position="1199"/>
    </location>
</feature>
<dbReference type="InterPro" id="IPR047054">
    <property type="entry name" value="Kalirin_TRIO_PH_1"/>
</dbReference>
<dbReference type="GO" id="GO:0005737">
    <property type="term" value="C:cytoplasm"/>
    <property type="evidence" value="ECO:0007669"/>
    <property type="project" value="UniProtKB-SubCell"/>
</dbReference>
<feature type="region of interest" description="Disordered" evidence="7">
    <location>
        <begin position="177"/>
        <end position="268"/>
    </location>
</feature>
<feature type="domain" description="PH" evidence="10">
    <location>
        <begin position="1841"/>
        <end position="1958"/>
    </location>
</feature>
<dbReference type="InterPro" id="IPR000219">
    <property type="entry name" value="DH_dom"/>
</dbReference>
<evidence type="ECO:0000256" key="1">
    <source>
        <dbReference type="ARBA" id="ARBA00004496"/>
    </source>
</evidence>
<dbReference type="InterPro" id="IPR051336">
    <property type="entry name" value="RhoGEF_Guanine_NuclExch_SF"/>
</dbReference>
<feature type="compositionally biased region" description="Low complexity" evidence="7">
    <location>
        <begin position="186"/>
        <end position="198"/>
    </location>
</feature>
<keyword evidence="3" id="KW-0963">Cytoplasm</keyword>
<dbReference type="Gene3D" id="1.20.58.60">
    <property type="match status" value="3"/>
</dbReference>
<gene>
    <name evidence="12" type="ORF">CHS0354_005769</name>
</gene>
<dbReference type="SMART" id="SM00233">
    <property type="entry name" value="PH"/>
    <property type="match status" value="2"/>
</dbReference>
<feature type="compositionally biased region" description="Acidic residues" evidence="7">
    <location>
        <begin position="1577"/>
        <end position="1587"/>
    </location>
</feature>
<dbReference type="CDD" id="cd13240">
    <property type="entry name" value="PH1_Kalirin_Trio_like"/>
    <property type="match status" value="1"/>
</dbReference>
<feature type="compositionally biased region" description="Polar residues" evidence="7">
    <location>
        <begin position="1480"/>
        <end position="1497"/>
    </location>
</feature>
<feature type="compositionally biased region" description="Basic residues" evidence="7">
    <location>
        <begin position="103"/>
        <end position="121"/>
    </location>
</feature>